<dbReference type="EMBL" id="BGPR01261857">
    <property type="protein sequence ID" value="GBM73854.1"/>
    <property type="molecule type" value="Genomic_DNA"/>
</dbReference>
<reference evidence="1 2" key="1">
    <citation type="journal article" date="2019" name="Sci. Rep.">
        <title>Orb-weaving spider Araneus ventricosus genome elucidates the spidroin gene catalogue.</title>
        <authorList>
            <person name="Kono N."/>
            <person name="Nakamura H."/>
            <person name="Ohtoshi R."/>
            <person name="Moran D.A.P."/>
            <person name="Shinohara A."/>
            <person name="Yoshida Y."/>
            <person name="Fujiwara M."/>
            <person name="Mori M."/>
            <person name="Tomita M."/>
            <person name="Arakawa K."/>
        </authorList>
    </citation>
    <scope>NUCLEOTIDE SEQUENCE [LARGE SCALE GENOMIC DNA]</scope>
</reference>
<name>A0A4Y2I885_ARAVE</name>
<organism evidence="1 2">
    <name type="scientific">Araneus ventricosus</name>
    <name type="common">Orbweaver spider</name>
    <name type="synonym">Epeira ventricosa</name>
    <dbReference type="NCBI Taxonomy" id="182803"/>
    <lineage>
        <taxon>Eukaryota</taxon>
        <taxon>Metazoa</taxon>
        <taxon>Ecdysozoa</taxon>
        <taxon>Arthropoda</taxon>
        <taxon>Chelicerata</taxon>
        <taxon>Arachnida</taxon>
        <taxon>Araneae</taxon>
        <taxon>Araneomorphae</taxon>
        <taxon>Entelegynae</taxon>
        <taxon>Araneoidea</taxon>
        <taxon>Araneidae</taxon>
        <taxon>Araneus</taxon>
    </lineage>
</organism>
<comment type="caution">
    <text evidence="1">The sequence shown here is derived from an EMBL/GenBank/DDBJ whole genome shotgun (WGS) entry which is preliminary data.</text>
</comment>
<gene>
    <name evidence="1" type="ORF">AVEN_130185_1</name>
</gene>
<protein>
    <submittedName>
        <fullName evidence="1">Uncharacterized protein</fullName>
    </submittedName>
</protein>
<evidence type="ECO:0000313" key="1">
    <source>
        <dbReference type="EMBL" id="GBM73854.1"/>
    </source>
</evidence>
<proteinExistence type="predicted"/>
<accession>A0A4Y2I885</accession>
<dbReference type="AlphaFoldDB" id="A0A4Y2I885"/>
<sequence>CLLSVFALLAVIGSFITASEYYMKEKFPKDREYDSSAHGKLVNT</sequence>
<evidence type="ECO:0000313" key="2">
    <source>
        <dbReference type="Proteomes" id="UP000499080"/>
    </source>
</evidence>
<keyword evidence="2" id="KW-1185">Reference proteome</keyword>
<feature type="non-terminal residue" evidence="1">
    <location>
        <position position="1"/>
    </location>
</feature>
<dbReference type="Proteomes" id="UP000499080">
    <property type="component" value="Unassembled WGS sequence"/>
</dbReference>